<dbReference type="InterPro" id="IPR001650">
    <property type="entry name" value="Helicase_C-like"/>
</dbReference>
<dbReference type="RefSeq" id="WP_036834551.1">
    <property type="nucleotide sequence ID" value="NZ_AVPG01000014.1"/>
</dbReference>
<evidence type="ECO:0000256" key="1">
    <source>
        <dbReference type="ARBA" id="ARBA00022741"/>
    </source>
</evidence>
<keyword evidence="3" id="KW-0238">DNA-binding</keyword>
<dbReference type="Pfam" id="PF00271">
    <property type="entry name" value="Helicase_C"/>
    <property type="match status" value="1"/>
</dbReference>
<feature type="domain" description="Helicase ATP-binding" evidence="4">
    <location>
        <begin position="143"/>
        <end position="295"/>
    </location>
</feature>
<evidence type="ECO:0008006" key="8">
    <source>
        <dbReference type="Google" id="ProtNLM"/>
    </source>
</evidence>
<keyword evidence="2" id="KW-0067">ATP-binding</keyword>
<protein>
    <recommendedName>
        <fullName evidence="8">Helicase</fullName>
    </recommendedName>
</protein>
<dbReference type="OrthoDB" id="2077914at2"/>
<accession>A0A0A5G2P9</accession>
<dbReference type="PANTHER" id="PTHR30580:SF1">
    <property type="entry name" value="COMF OPERON PROTEIN 1"/>
    <property type="match status" value="1"/>
</dbReference>
<dbReference type="GO" id="GO:0016787">
    <property type="term" value="F:hydrolase activity"/>
    <property type="evidence" value="ECO:0007669"/>
    <property type="project" value="InterPro"/>
</dbReference>
<dbReference type="eggNOG" id="COG4098">
    <property type="taxonomic scope" value="Bacteria"/>
</dbReference>
<dbReference type="PROSITE" id="PS51194">
    <property type="entry name" value="HELICASE_CTER"/>
    <property type="match status" value="1"/>
</dbReference>
<dbReference type="InterPro" id="IPR014001">
    <property type="entry name" value="Helicase_ATP-bd"/>
</dbReference>
<feature type="domain" description="Helicase C-terminal" evidence="5">
    <location>
        <begin position="327"/>
        <end position="467"/>
    </location>
</feature>
<dbReference type="GO" id="GO:0003677">
    <property type="term" value="F:DNA binding"/>
    <property type="evidence" value="ECO:0007669"/>
    <property type="project" value="UniProtKB-KW"/>
</dbReference>
<dbReference type="GO" id="GO:0006270">
    <property type="term" value="P:DNA replication initiation"/>
    <property type="evidence" value="ECO:0007669"/>
    <property type="project" value="TreeGrafter"/>
</dbReference>
<evidence type="ECO:0000256" key="3">
    <source>
        <dbReference type="ARBA" id="ARBA00023125"/>
    </source>
</evidence>
<evidence type="ECO:0000259" key="4">
    <source>
        <dbReference type="PROSITE" id="PS51192"/>
    </source>
</evidence>
<dbReference type="STRING" id="1385512.N784_05055"/>
<name>A0A0A5G2P9_9BACI</name>
<organism evidence="6 7">
    <name type="scientific">Pontibacillus litoralis JSM 072002</name>
    <dbReference type="NCBI Taxonomy" id="1385512"/>
    <lineage>
        <taxon>Bacteria</taxon>
        <taxon>Bacillati</taxon>
        <taxon>Bacillota</taxon>
        <taxon>Bacilli</taxon>
        <taxon>Bacillales</taxon>
        <taxon>Bacillaceae</taxon>
        <taxon>Pontibacillus</taxon>
    </lineage>
</organism>
<dbReference type="AlphaFoldDB" id="A0A0A5G2P9"/>
<keyword evidence="1" id="KW-0547">Nucleotide-binding</keyword>
<dbReference type="SMART" id="SM00490">
    <property type="entry name" value="HELICc"/>
    <property type="match status" value="1"/>
</dbReference>
<dbReference type="Proteomes" id="UP000030401">
    <property type="component" value="Unassembled WGS sequence"/>
</dbReference>
<dbReference type="SUPFAM" id="SSF52540">
    <property type="entry name" value="P-loop containing nucleoside triphosphate hydrolases"/>
    <property type="match status" value="1"/>
</dbReference>
<evidence type="ECO:0000313" key="6">
    <source>
        <dbReference type="EMBL" id="KGX86319.1"/>
    </source>
</evidence>
<dbReference type="GO" id="GO:0006310">
    <property type="term" value="P:DNA recombination"/>
    <property type="evidence" value="ECO:0007669"/>
    <property type="project" value="TreeGrafter"/>
</dbReference>
<evidence type="ECO:0000313" key="7">
    <source>
        <dbReference type="Proteomes" id="UP000030401"/>
    </source>
</evidence>
<evidence type="ECO:0000256" key="2">
    <source>
        <dbReference type="ARBA" id="ARBA00022840"/>
    </source>
</evidence>
<dbReference type="InterPro" id="IPR006935">
    <property type="entry name" value="Helicase/UvrB_N"/>
</dbReference>
<comment type="caution">
    <text evidence="6">The sequence shown here is derived from an EMBL/GenBank/DDBJ whole genome shotgun (WGS) entry which is preliminary data.</text>
</comment>
<evidence type="ECO:0000259" key="5">
    <source>
        <dbReference type="PROSITE" id="PS51194"/>
    </source>
</evidence>
<dbReference type="EMBL" id="AVPG01000014">
    <property type="protein sequence ID" value="KGX86319.1"/>
    <property type="molecule type" value="Genomic_DNA"/>
</dbReference>
<dbReference type="Pfam" id="PF04851">
    <property type="entry name" value="ResIII"/>
    <property type="match status" value="1"/>
</dbReference>
<gene>
    <name evidence="6" type="ORF">N784_05055</name>
</gene>
<dbReference type="InterPro" id="IPR027417">
    <property type="entry name" value="P-loop_NTPase"/>
</dbReference>
<dbReference type="GO" id="GO:0006302">
    <property type="term" value="P:double-strand break repair"/>
    <property type="evidence" value="ECO:0007669"/>
    <property type="project" value="TreeGrafter"/>
</dbReference>
<dbReference type="GO" id="GO:0005524">
    <property type="term" value="F:ATP binding"/>
    <property type="evidence" value="ECO:0007669"/>
    <property type="project" value="UniProtKB-KW"/>
</dbReference>
<reference evidence="6 7" key="1">
    <citation type="submission" date="2013-08" db="EMBL/GenBank/DDBJ databases">
        <authorList>
            <person name="Huang J."/>
            <person name="Wang G."/>
        </authorList>
    </citation>
    <scope>NUCLEOTIDE SEQUENCE [LARGE SCALE GENOMIC DNA]</scope>
    <source>
        <strain evidence="6 7">JSM 072002</strain>
    </source>
</reference>
<dbReference type="PANTHER" id="PTHR30580">
    <property type="entry name" value="PRIMOSOMAL PROTEIN N"/>
    <property type="match status" value="1"/>
</dbReference>
<dbReference type="PROSITE" id="PS51192">
    <property type="entry name" value="HELICASE_ATP_BIND_1"/>
    <property type="match status" value="1"/>
</dbReference>
<keyword evidence="7" id="KW-1185">Reference proteome</keyword>
<dbReference type="GO" id="GO:0043138">
    <property type="term" value="F:3'-5' DNA helicase activity"/>
    <property type="evidence" value="ECO:0007669"/>
    <property type="project" value="TreeGrafter"/>
</dbReference>
<sequence>MLSSFTPSFDWIPSTLLTSERSEAKQLAGRLWLEHQLPLTPKQKHDFLSNGLLTTIPAMEKHWWGWACRKCGNKTQRHIVPWPCPCGNPCYYCRVCIEMGRITSCTSLWLWTGGQPVWSKVANACTWKGTLSRYQQQGAEAIVQAITEKRSQLVWAVCGAGKTEMLFPGLEHAFSLGLRVCLATPRADVVRELKPRLQAAFPHVDIVALYGGTEDVDKGALFVIATTHQLMKYADAFDVMIIDEVDAFPYHADRNLQHVAKRAQRPDSALLYLTATPRWKMKLLSSFNKLPTVFVPQRYHGFPLPVPQFMNSFDTEKAIVNGQLPFSFRKWIITKREKQRRVIVFVPTINMAEQLAPLLHEAIFVHSEDPEREQKVADFRNEKFNLLIATTILERGVTFPSIDVAVLHAGHHVFDEAALIQIAGRAGRSAQDPDGDVVFFHQGKTEAMLAAKSEIEAMNIRARKGGN</sequence>
<dbReference type="SMART" id="SM00487">
    <property type="entry name" value="DEXDc"/>
    <property type="match status" value="1"/>
</dbReference>
<proteinExistence type="predicted"/>
<dbReference type="Gene3D" id="3.40.50.300">
    <property type="entry name" value="P-loop containing nucleotide triphosphate hydrolases"/>
    <property type="match status" value="2"/>
</dbReference>